<keyword evidence="3" id="KW-1185">Reference proteome</keyword>
<feature type="region of interest" description="Disordered" evidence="1">
    <location>
        <begin position="201"/>
        <end position="224"/>
    </location>
</feature>
<comment type="caution">
    <text evidence="2">The sequence shown here is derived from an EMBL/GenBank/DDBJ whole genome shotgun (WGS) entry which is preliminary data.</text>
</comment>
<proteinExistence type="predicted"/>
<feature type="compositionally biased region" description="Polar residues" evidence="1">
    <location>
        <begin position="204"/>
        <end position="214"/>
    </location>
</feature>
<reference evidence="3" key="1">
    <citation type="journal article" date="2019" name="Microbiol. Resour. Announc.">
        <title>Draft Genomic Sequences of Streptomyces misionensis and Streptomyces albidoflavus, bacteria applied for phytopathogen biocontrol.</title>
        <authorList>
            <person name="Pylro V."/>
            <person name="Dias A."/>
            <person name="Andreote F."/>
            <person name="Varani A."/>
            <person name="Andreote C."/>
            <person name="Bernardo E."/>
            <person name="Martins T."/>
        </authorList>
    </citation>
    <scope>NUCLEOTIDE SEQUENCE [LARGE SCALE GENOMIC DNA]</scope>
    <source>
        <strain evidence="3">77</strain>
    </source>
</reference>
<evidence type="ECO:0008006" key="4">
    <source>
        <dbReference type="Google" id="ProtNLM"/>
    </source>
</evidence>
<dbReference type="Gene3D" id="2.180.10.10">
    <property type="entry name" value="RHS repeat-associated core"/>
    <property type="match status" value="1"/>
</dbReference>
<evidence type="ECO:0000313" key="3">
    <source>
        <dbReference type="Proteomes" id="UP000318052"/>
    </source>
</evidence>
<sequence length="237" mass="25847">MTSASISFSAVRAGTTYGIDDANQITAKNGSSTNWSYKQGRRRDRRSTTDAATRTGSQWNGFSQNTSLTAGGKTYAARYGSTDQSERIKLGDTFFHNGPLGLSVKSHDSTGMGFNREPGGTRNSMATGGKAYCYLTDGLSSAVAMADESGAQVSTYKYSPRGVRVLDGTDEKLWQPYQFICGYRDDTGLYHFAARYDDDPNIGRFTSQDPSGQENPYLYAEGDPANRIYPTGLKSRK</sequence>
<gene>
    <name evidence="2" type="ORF">FRZ02_10445</name>
</gene>
<organism evidence="2 3">
    <name type="scientific">Streptomyces albidoflavus</name>
    <dbReference type="NCBI Taxonomy" id="1886"/>
    <lineage>
        <taxon>Bacteria</taxon>
        <taxon>Bacillati</taxon>
        <taxon>Actinomycetota</taxon>
        <taxon>Actinomycetes</taxon>
        <taxon>Kitasatosporales</taxon>
        <taxon>Streptomycetaceae</taxon>
        <taxon>Streptomyces</taxon>
        <taxon>Streptomyces albidoflavus group</taxon>
    </lineage>
</organism>
<dbReference type="InterPro" id="IPR022385">
    <property type="entry name" value="Rhs_assc_core"/>
</dbReference>
<name>A0ABY3H6H5_9ACTN</name>
<evidence type="ECO:0000256" key="1">
    <source>
        <dbReference type="SAM" id="MobiDB-lite"/>
    </source>
</evidence>
<dbReference type="Proteomes" id="UP000318052">
    <property type="component" value="Unassembled WGS sequence"/>
</dbReference>
<feature type="region of interest" description="Disordered" evidence="1">
    <location>
        <begin position="30"/>
        <end position="63"/>
    </location>
</feature>
<protein>
    <recommendedName>
        <fullName evidence="4">RHS repeat-associated core domain-containing protein</fullName>
    </recommendedName>
</protein>
<dbReference type="EMBL" id="VOGX01000018">
    <property type="protein sequence ID" value="TWV27041.1"/>
    <property type="molecule type" value="Genomic_DNA"/>
</dbReference>
<accession>A0ABY3H6H5</accession>
<evidence type="ECO:0000313" key="2">
    <source>
        <dbReference type="EMBL" id="TWV27041.1"/>
    </source>
</evidence>
<dbReference type="NCBIfam" id="TIGR03696">
    <property type="entry name" value="Rhs_assc_core"/>
    <property type="match status" value="1"/>
</dbReference>